<dbReference type="AlphaFoldDB" id="A0A821F6C9"/>
<dbReference type="InterPro" id="IPR057589">
    <property type="entry name" value="GT_PLOD"/>
</dbReference>
<evidence type="ECO:0000313" key="3">
    <source>
        <dbReference type="Proteomes" id="UP000663873"/>
    </source>
</evidence>
<dbReference type="Pfam" id="PF25342">
    <property type="entry name" value="GT_PLOD"/>
    <property type="match status" value="1"/>
</dbReference>
<feature type="domain" description="PLOD1-3-like GT" evidence="1">
    <location>
        <begin position="2"/>
        <end position="234"/>
    </location>
</feature>
<dbReference type="GO" id="GO:0008475">
    <property type="term" value="F:procollagen-lysine 5-dioxygenase activity"/>
    <property type="evidence" value="ECO:0007669"/>
    <property type="project" value="TreeGrafter"/>
</dbReference>
<protein>
    <recommendedName>
        <fullName evidence="1">PLOD1-3-like GT domain-containing protein</fullName>
    </recommendedName>
</protein>
<dbReference type="PANTHER" id="PTHR10730">
    <property type="entry name" value="PROCOLLAGEN-LYSINE,2-OXOGLUTARATE 5-DIOXYGENASE/GLYCOSYLTRANSFERASE 25 FAMILY MEMBER"/>
    <property type="match status" value="1"/>
</dbReference>
<name>A0A821F6C9_9BILA</name>
<feature type="non-terminal residue" evidence="2">
    <location>
        <position position="1"/>
    </location>
</feature>
<organism evidence="2 3">
    <name type="scientific">Rotaria socialis</name>
    <dbReference type="NCBI Taxonomy" id="392032"/>
    <lineage>
        <taxon>Eukaryota</taxon>
        <taxon>Metazoa</taxon>
        <taxon>Spiralia</taxon>
        <taxon>Gnathifera</taxon>
        <taxon>Rotifera</taxon>
        <taxon>Eurotatoria</taxon>
        <taxon>Bdelloidea</taxon>
        <taxon>Philodinida</taxon>
        <taxon>Philodinidae</taxon>
        <taxon>Rotaria</taxon>
    </lineage>
</organism>
<reference evidence="2" key="1">
    <citation type="submission" date="2021-02" db="EMBL/GenBank/DDBJ databases">
        <authorList>
            <person name="Nowell W R."/>
        </authorList>
    </citation>
    <scope>NUCLEOTIDE SEQUENCE</scope>
</reference>
<dbReference type="Proteomes" id="UP000663873">
    <property type="component" value="Unassembled WGS sequence"/>
</dbReference>
<evidence type="ECO:0000313" key="2">
    <source>
        <dbReference type="EMBL" id="CAF4644883.1"/>
    </source>
</evidence>
<comment type="caution">
    <text evidence="2">The sequence shown here is derived from an EMBL/GenBank/DDBJ whole genome shotgun (WGS) entry which is preliminary data.</text>
</comment>
<proteinExistence type="predicted"/>
<dbReference type="PANTHER" id="PTHR10730:SF45">
    <property type="entry name" value="PROCOLLAGEN-LYSINE,2-OXOGLUTARATE 5-DIOXYGENASE"/>
    <property type="match status" value="1"/>
</dbReference>
<dbReference type="GO" id="GO:0005783">
    <property type="term" value="C:endoplasmic reticulum"/>
    <property type="evidence" value="ECO:0007669"/>
    <property type="project" value="TreeGrafter"/>
</dbReference>
<dbReference type="EMBL" id="CAJOBP010029280">
    <property type="protein sequence ID" value="CAF4644883.1"/>
    <property type="molecule type" value="Genomic_DNA"/>
</dbReference>
<accession>A0A821F6C9</accession>
<evidence type="ECO:0000259" key="1">
    <source>
        <dbReference type="Pfam" id="PF25342"/>
    </source>
</evidence>
<feature type="non-terminal residue" evidence="2">
    <location>
        <position position="249"/>
    </location>
</feature>
<dbReference type="InterPro" id="IPR050757">
    <property type="entry name" value="Collagen_mod_GT25"/>
</dbReference>
<sequence>DLLVVAVASSENDGYNRFIRSLKVYGYKYEIYGLGQESTNAEQRMKIFRDNLVRYKDDKKKIILYTDAYNVIFTQGPVFVLSKFEELKPARIVFGAEEKCWPDENLQYDYPMVGSNEKRYLNSAGFMGYARDIYEMITSQDDINDEQIFFTKVFLDESSRNKWSIVLDKRADIFMNLNGAIDELQLPANGDDVYVHNSWTDSIPTVIQGNGSAQKSLNYLSNYIARTWSTNEGCLQCKESLFDVTQIDD</sequence>
<gene>
    <name evidence="2" type="ORF">UJA718_LOCUS33357</name>
</gene>
<keyword evidence="3" id="KW-1185">Reference proteome</keyword>